<reference evidence="2 3" key="1">
    <citation type="submission" date="2007-03" db="EMBL/GenBank/DDBJ databases">
        <authorList>
            <person name="Stal L."/>
            <person name="Ferriera S."/>
            <person name="Johnson J."/>
            <person name="Kravitz S."/>
            <person name="Beeson K."/>
            <person name="Sutton G."/>
            <person name="Rogers Y.-H."/>
            <person name="Friedman R."/>
            <person name="Frazier M."/>
            <person name="Venter J.C."/>
        </authorList>
    </citation>
    <scope>NUCLEOTIDE SEQUENCE [LARGE SCALE GENOMIC DNA]</scope>
    <source>
        <strain evidence="2 3">CCY0110</strain>
    </source>
</reference>
<keyword evidence="3" id="KW-1185">Reference proteome</keyword>
<proteinExistence type="predicted"/>
<feature type="domain" description="Thioredoxin-like fold" evidence="1">
    <location>
        <begin position="11"/>
        <end position="183"/>
    </location>
</feature>
<keyword evidence="2" id="KW-0560">Oxidoreductase</keyword>
<dbReference type="SUPFAM" id="SSF52833">
    <property type="entry name" value="Thioredoxin-like"/>
    <property type="match status" value="1"/>
</dbReference>
<protein>
    <submittedName>
        <fullName evidence="2">Glutathione reductase</fullName>
        <ecNumber evidence="2">1.8.1.7</ecNumber>
    </submittedName>
</protein>
<accession>A3IVD0</accession>
<dbReference type="Proteomes" id="UP000003781">
    <property type="component" value="Unassembled WGS sequence"/>
</dbReference>
<dbReference type="OrthoDB" id="6399456at2"/>
<dbReference type="PANTHER" id="PTHR33875:SF2">
    <property type="entry name" value="ACR183CP"/>
    <property type="match status" value="1"/>
</dbReference>
<evidence type="ECO:0000259" key="1">
    <source>
        <dbReference type="Pfam" id="PF13462"/>
    </source>
</evidence>
<sequence length="191" mass="21976">MPIPIPKRPSGYRLGSSNAPIQIEMFFDLECPFSRKGWQTILKVFKAYDAQTIYLILQPMTLGNHRQSWDATKAAIVVAQDNTEKFVDFVSYLFDHQPEFANEAFKDKTQTDWHNLLADYAVDSNLWSDQEKFIRLLNSEEIYNQARIPARFAALQGVWSTPTFFINGAQTTDLSSQSSLQDWQDKINSLL</sequence>
<dbReference type="EMBL" id="AAXW01000041">
    <property type="protein sequence ID" value="EAZ89599.1"/>
    <property type="molecule type" value="Genomic_DNA"/>
</dbReference>
<dbReference type="eggNOG" id="COG1651">
    <property type="taxonomic scope" value="Bacteria"/>
</dbReference>
<dbReference type="InterPro" id="IPR012336">
    <property type="entry name" value="Thioredoxin-like_fold"/>
</dbReference>
<dbReference type="InterPro" id="IPR036249">
    <property type="entry name" value="Thioredoxin-like_sf"/>
</dbReference>
<evidence type="ECO:0000313" key="3">
    <source>
        <dbReference type="Proteomes" id="UP000003781"/>
    </source>
</evidence>
<dbReference type="AlphaFoldDB" id="A3IVD0"/>
<dbReference type="Pfam" id="PF13462">
    <property type="entry name" value="Thioredoxin_4"/>
    <property type="match status" value="1"/>
</dbReference>
<name>A3IVD0_9CHRO</name>
<comment type="caution">
    <text evidence="2">The sequence shown here is derived from an EMBL/GenBank/DDBJ whole genome shotgun (WGS) entry which is preliminary data.</text>
</comment>
<gene>
    <name evidence="2" type="ORF">CY0110_08531</name>
</gene>
<organism evidence="2 3">
    <name type="scientific">Crocosphaera chwakensis CCY0110</name>
    <dbReference type="NCBI Taxonomy" id="391612"/>
    <lineage>
        <taxon>Bacteria</taxon>
        <taxon>Bacillati</taxon>
        <taxon>Cyanobacteriota</taxon>
        <taxon>Cyanophyceae</taxon>
        <taxon>Oscillatoriophycideae</taxon>
        <taxon>Chroococcales</taxon>
        <taxon>Aphanothecaceae</taxon>
        <taxon>Crocosphaera</taxon>
        <taxon>Crocosphaera chwakensis</taxon>
    </lineage>
</organism>
<evidence type="ECO:0000313" key="2">
    <source>
        <dbReference type="EMBL" id="EAZ89599.1"/>
    </source>
</evidence>
<dbReference type="PANTHER" id="PTHR33875">
    <property type="entry name" value="OS09G0542200 PROTEIN"/>
    <property type="match status" value="1"/>
</dbReference>
<dbReference type="CDD" id="cd02972">
    <property type="entry name" value="DsbA_family"/>
    <property type="match status" value="1"/>
</dbReference>
<dbReference type="EC" id="1.8.1.7" evidence="2"/>
<dbReference type="GO" id="GO:0004362">
    <property type="term" value="F:glutathione-disulfide reductase (NADPH) activity"/>
    <property type="evidence" value="ECO:0007669"/>
    <property type="project" value="UniProtKB-EC"/>
</dbReference>
<dbReference type="Gene3D" id="3.40.30.10">
    <property type="entry name" value="Glutaredoxin"/>
    <property type="match status" value="1"/>
</dbReference>
<dbReference type="RefSeq" id="WP_008277340.1">
    <property type="nucleotide sequence ID" value="NZ_AAXW01000041.1"/>
</dbReference>